<feature type="non-terminal residue" evidence="1">
    <location>
        <position position="1"/>
    </location>
</feature>
<protein>
    <submittedName>
        <fullName evidence="1">Uncharacterized protein</fullName>
    </submittedName>
</protein>
<reference evidence="1" key="1">
    <citation type="journal article" date="2014" name="Front. Microbiol.">
        <title>High frequency of phylogenetically diverse reductive dehalogenase-homologous genes in deep subseafloor sedimentary metagenomes.</title>
        <authorList>
            <person name="Kawai M."/>
            <person name="Futagami T."/>
            <person name="Toyoda A."/>
            <person name="Takaki Y."/>
            <person name="Nishi S."/>
            <person name="Hori S."/>
            <person name="Arai W."/>
            <person name="Tsubouchi T."/>
            <person name="Morono Y."/>
            <person name="Uchiyama I."/>
            <person name="Ito T."/>
            <person name="Fujiyama A."/>
            <person name="Inagaki F."/>
            <person name="Takami H."/>
        </authorList>
    </citation>
    <scope>NUCLEOTIDE SEQUENCE</scope>
    <source>
        <strain evidence="1">Expedition CK06-06</strain>
    </source>
</reference>
<name>X1K1Z8_9ZZZZ</name>
<organism evidence="1">
    <name type="scientific">marine sediment metagenome</name>
    <dbReference type="NCBI Taxonomy" id="412755"/>
    <lineage>
        <taxon>unclassified sequences</taxon>
        <taxon>metagenomes</taxon>
        <taxon>ecological metagenomes</taxon>
    </lineage>
</organism>
<sequence>IEEEVLTRIPTILNSLLAPFTDYHNANKTYLKIIDILAELQRPRSCQYYWEKGNST</sequence>
<gene>
    <name evidence="1" type="ORF">S03H2_61540</name>
</gene>
<accession>X1K1Z8</accession>
<dbReference type="EMBL" id="BARU01039726">
    <property type="protein sequence ID" value="GAH84309.1"/>
    <property type="molecule type" value="Genomic_DNA"/>
</dbReference>
<dbReference type="AlphaFoldDB" id="X1K1Z8"/>
<evidence type="ECO:0000313" key="1">
    <source>
        <dbReference type="EMBL" id="GAH84309.1"/>
    </source>
</evidence>
<proteinExistence type="predicted"/>
<comment type="caution">
    <text evidence="1">The sequence shown here is derived from an EMBL/GenBank/DDBJ whole genome shotgun (WGS) entry which is preliminary data.</text>
</comment>